<proteinExistence type="inferred from homology"/>
<dbReference type="Gene3D" id="1.10.1740.10">
    <property type="match status" value="1"/>
</dbReference>
<dbReference type="Pfam" id="PF04542">
    <property type="entry name" value="Sigma70_r2"/>
    <property type="match status" value="1"/>
</dbReference>
<dbReference type="InterPro" id="IPR013324">
    <property type="entry name" value="RNA_pol_sigma_r3/r4-like"/>
</dbReference>
<evidence type="ECO:0000256" key="4">
    <source>
        <dbReference type="ARBA" id="ARBA00023163"/>
    </source>
</evidence>
<dbReference type="Pfam" id="PF08281">
    <property type="entry name" value="Sigma70_r4_2"/>
    <property type="match status" value="1"/>
</dbReference>
<keyword evidence="4" id="KW-0804">Transcription</keyword>
<comment type="similarity">
    <text evidence="1">Belongs to the sigma-70 factor family. ECF subfamily.</text>
</comment>
<evidence type="ECO:0008006" key="10">
    <source>
        <dbReference type="Google" id="ProtNLM"/>
    </source>
</evidence>
<dbReference type="SUPFAM" id="SSF88946">
    <property type="entry name" value="Sigma2 domain of RNA polymerase sigma factors"/>
    <property type="match status" value="1"/>
</dbReference>
<dbReference type="CDD" id="cd06171">
    <property type="entry name" value="Sigma70_r4"/>
    <property type="match status" value="1"/>
</dbReference>
<evidence type="ECO:0000313" key="9">
    <source>
        <dbReference type="Proteomes" id="UP000245802"/>
    </source>
</evidence>
<dbReference type="RefSeq" id="WP_010043522.1">
    <property type="nucleotide sequence ID" value="NZ_CP025958.1"/>
</dbReference>
<feature type="domain" description="RNA polymerase sigma-70 region 2" evidence="6">
    <location>
        <begin position="46"/>
        <end position="114"/>
    </location>
</feature>
<dbReference type="SUPFAM" id="SSF82171">
    <property type="entry name" value="DPP6 N-terminal domain-like"/>
    <property type="match status" value="1"/>
</dbReference>
<dbReference type="NCBIfam" id="TIGR02937">
    <property type="entry name" value="sigma70-ECF"/>
    <property type="match status" value="1"/>
</dbReference>
<protein>
    <recommendedName>
        <fullName evidence="10">ECF RNA polymerase sigma factor SigE</fullName>
    </recommendedName>
</protein>
<gene>
    <name evidence="8" type="ORF">C1280_03630</name>
</gene>
<dbReference type="SUPFAM" id="SSF88659">
    <property type="entry name" value="Sigma3 and sigma4 domains of RNA polymerase sigma factors"/>
    <property type="match status" value="1"/>
</dbReference>
<feature type="region of interest" description="Disordered" evidence="5">
    <location>
        <begin position="592"/>
        <end position="616"/>
    </location>
</feature>
<feature type="region of interest" description="Disordered" evidence="5">
    <location>
        <begin position="112"/>
        <end position="141"/>
    </location>
</feature>
<dbReference type="PANTHER" id="PTHR43133:SF51">
    <property type="entry name" value="RNA POLYMERASE SIGMA FACTOR"/>
    <property type="match status" value="1"/>
</dbReference>
<dbReference type="GO" id="GO:0016987">
    <property type="term" value="F:sigma factor activity"/>
    <property type="evidence" value="ECO:0007669"/>
    <property type="project" value="UniProtKB-KW"/>
</dbReference>
<evidence type="ECO:0000313" key="8">
    <source>
        <dbReference type="EMBL" id="AWM36189.1"/>
    </source>
</evidence>
<evidence type="ECO:0000256" key="5">
    <source>
        <dbReference type="SAM" id="MobiDB-lite"/>
    </source>
</evidence>
<dbReference type="GO" id="GO:0006352">
    <property type="term" value="P:DNA-templated transcription initiation"/>
    <property type="evidence" value="ECO:0007669"/>
    <property type="project" value="InterPro"/>
</dbReference>
<dbReference type="InterPro" id="IPR007627">
    <property type="entry name" value="RNA_pol_sigma70_r2"/>
</dbReference>
<reference evidence="8 9" key="1">
    <citation type="submission" date="2018-01" db="EMBL/GenBank/DDBJ databases">
        <title>G. obscuriglobus.</title>
        <authorList>
            <person name="Franke J."/>
            <person name="Blomberg W."/>
            <person name="Selmecki A."/>
        </authorList>
    </citation>
    <scope>NUCLEOTIDE SEQUENCE [LARGE SCALE GENOMIC DNA]</scope>
    <source>
        <strain evidence="8 9">DSM 5831</strain>
    </source>
</reference>
<dbReference type="PANTHER" id="PTHR43133">
    <property type="entry name" value="RNA POLYMERASE ECF-TYPE SIGMA FACTO"/>
    <property type="match status" value="1"/>
</dbReference>
<dbReference type="AlphaFoldDB" id="A0A2Z3GPH6"/>
<dbReference type="InterPro" id="IPR014284">
    <property type="entry name" value="RNA_pol_sigma-70_dom"/>
</dbReference>
<dbReference type="InterPro" id="IPR013325">
    <property type="entry name" value="RNA_pol_sigma_r2"/>
</dbReference>
<dbReference type="EMBL" id="CP025958">
    <property type="protein sequence ID" value="AWM36189.1"/>
    <property type="molecule type" value="Genomic_DNA"/>
</dbReference>
<dbReference type="Gene3D" id="2.120.10.30">
    <property type="entry name" value="TolB, C-terminal domain"/>
    <property type="match status" value="2"/>
</dbReference>
<evidence type="ECO:0000256" key="3">
    <source>
        <dbReference type="ARBA" id="ARBA00023082"/>
    </source>
</evidence>
<sequence length="616" mass="65779">MINAHAGPLASRLRGVVVGRDGGEPSDDELLGRYVRSGDAEAFAHLVRRHGAMVWGVCRRLLSDYHAAEDAFQATFLVLVARASAVAPRDRVANWLHGVAYNTALKARAREARRRTRERLSAAPAEPMAPPVPDSSDLRPALDRELSGLPARYREAILLCDLEGRTHAEAARQLGCPEGTIAARLSRGRAMLAGRLSRRGITLSVAALAIELAAGTAAGAIPPRLIRRTVDTAELVAAGGALPPHVASLTHGGFKAMLLEKWKVALVGSALLVALAVAGAAEHTGPPVVSRAGAGRIAARPAPVRVAPPREEQLLVTSFHAADGVAEVFKPDGTPARRLSMGELGHVWRPRYSPDGTRLAVTKVGPFVPNSGPWASIDLHVFDPASKDGPGEPLISGMRCMFFAWHPDGTKLYVSHLPPDVKDVAADKPAPVATWVYDLKTKKKAPLELPAGYGIVDVSRDGKTLLAVTMTLNDVYPSRTYLIPVATLKPQLLTEKRFDGQRLSPDGKSVLGVRVEKDLVPLTRSLTVVAVADGSERAVKLPAGADRVYQACWSPNGRRIAFHWCEEVPVEPNQVLGVEGGKGWADRVTVADPDGGNPKTILTSDGKRSVSGLDWK</sequence>
<evidence type="ECO:0000259" key="7">
    <source>
        <dbReference type="Pfam" id="PF08281"/>
    </source>
</evidence>
<dbReference type="KEGG" id="gog:C1280_03630"/>
<dbReference type="Gene3D" id="1.10.10.10">
    <property type="entry name" value="Winged helix-like DNA-binding domain superfamily/Winged helix DNA-binding domain"/>
    <property type="match status" value="1"/>
</dbReference>
<evidence type="ECO:0000259" key="6">
    <source>
        <dbReference type="Pfam" id="PF04542"/>
    </source>
</evidence>
<dbReference type="InterPro" id="IPR013249">
    <property type="entry name" value="RNA_pol_sigma70_r4_t2"/>
</dbReference>
<dbReference type="GO" id="GO:0003677">
    <property type="term" value="F:DNA binding"/>
    <property type="evidence" value="ECO:0007669"/>
    <property type="project" value="InterPro"/>
</dbReference>
<evidence type="ECO:0000256" key="1">
    <source>
        <dbReference type="ARBA" id="ARBA00010641"/>
    </source>
</evidence>
<dbReference type="Proteomes" id="UP000245802">
    <property type="component" value="Chromosome"/>
</dbReference>
<feature type="domain" description="RNA polymerase sigma factor 70 region 4 type 2" evidence="7">
    <location>
        <begin position="141"/>
        <end position="192"/>
    </location>
</feature>
<accession>A0A2Z3GPH6</accession>
<evidence type="ECO:0000256" key="2">
    <source>
        <dbReference type="ARBA" id="ARBA00023015"/>
    </source>
</evidence>
<keyword evidence="9" id="KW-1185">Reference proteome</keyword>
<dbReference type="OrthoDB" id="290488at2"/>
<organism evidence="8 9">
    <name type="scientific">Gemmata obscuriglobus</name>
    <dbReference type="NCBI Taxonomy" id="114"/>
    <lineage>
        <taxon>Bacteria</taxon>
        <taxon>Pseudomonadati</taxon>
        <taxon>Planctomycetota</taxon>
        <taxon>Planctomycetia</taxon>
        <taxon>Gemmatales</taxon>
        <taxon>Gemmataceae</taxon>
        <taxon>Gemmata</taxon>
    </lineage>
</organism>
<keyword evidence="2" id="KW-0805">Transcription regulation</keyword>
<keyword evidence="3" id="KW-0731">Sigma factor</keyword>
<dbReference type="InterPro" id="IPR039425">
    <property type="entry name" value="RNA_pol_sigma-70-like"/>
</dbReference>
<dbReference type="InterPro" id="IPR011042">
    <property type="entry name" value="6-blade_b-propeller_TolB-like"/>
</dbReference>
<name>A0A2Z3GPH6_9BACT</name>
<dbReference type="InterPro" id="IPR036388">
    <property type="entry name" value="WH-like_DNA-bd_sf"/>
</dbReference>